<keyword evidence="4" id="KW-1185">Reference proteome</keyword>
<sequence>MKGIGIVPFGVNKESNMKKTFVFLTALLLAACSSSPSTKPALNSQVNAKAQGDVPLVPPKETKNGFLQLVPGIFYYVDTNSVWVDNKDKRLIHFDVVINLDKGLYVFKDHPTLYAKSMRQYKILNCESHYFTHVRSDFYADFWGDGIRTAPKRQSQHTIALQPQSSLYTLGQVMCANMYRRK</sequence>
<organism evidence="3 4">
    <name type="scientific">Aggregatibacter segnis ATCC 33393</name>
    <dbReference type="NCBI Taxonomy" id="888057"/>
    <lineage>
        <taxon>Bacteria</taxon>
        <taxon>Pseudomonadati</taxon>
        <taxon>Pseudomonadota</taxon>
        <taxon>Gammaproteobacteria</taxon>
        <taxon>Pasteurellales</taxon>
        <taxon>Pasteurellaceae</taxon>
        <taxon>Aggregatibacter</taxon>
    </lineage>
</organism>
<reference evidence="3 4" key="1">
    <citation type="submission" date="2010-12" db="EMBL/GenBank/DDBJ databases">
        <authorList>
            <person name="Muzny D."/>
            <person name="Qin X."/>
            <person name="Deng J."/>
            <person name="Jiang H."/>
            <person name="Liu Y."/>
            <person name="Qu J."/>
            <person name="Song X.-Z."/>
            <person name="Zhang L."/>
            <person name="Thornton R."/>
            <person name="Coyle M."/>
            <person name="Francisco L."/>
            <person name="Jackson L."/>
            <person name="Javaid M."/>
            <person name="Korchina V."/>
            <person name="Kovar C."/>
            <person name="Mata R."/>
            <person name="Mathew T."/>
            <person name="Ngo R."/>
            <person name="Nguyen L."/>
            <person name="Nguyen N."/>
            <person name="Okwuonu G."/>
            <person name="Ongeri F."/>
            <person name="Pham C."/>
            <person name="Simmons D."/>
            <person name="Wilczek-Boney K."/>
            <person name="Hale W."/>
            <person name="Jakkamsetti A."/>
            <person name="Pham P."/>
            <person name="Ruth R."/>
            <person name="San Lucas F."/>
            <person name="Warren J."/>
            <person name="Zhang J."/>
            <person name="Zhao Z."/>
            <person name="Zhou C."/>
            <person name="Zhu D."/>
            <person name="Lee S."/>
            <person name="Bess C."/>
            <person name="Blankenburg K."/>
            <person name="Forbes L."/>
            <person name="Fu Q."/>
            <person name="Gubbala S."/>
            <person name="Hirani K."/>
            <person name="Jayaseelan J.C."/>
            <person name="Lara F."/>
            <person name="Munidasa M."/>
            <person name="Palculict T."/>
            <person name="Patil S."/>
            <person name="Pu L.-L."/>
            <person name="Saada N."/>
            <person name="Tang L."/>
            <person name="Weissenberger G."/>
            <person name="Zhu Y."/>
            <person name="Hemphill L."/>
            <person name="Shang Y."/>
            <person name="Youmans B."/>
            <person name="Ayvaz T."/>
            <person name="Ross M."/>
            <person name="Santibanez J."/>
            <person name="Aqrawi P."/>
            <person name="Gross S."/>
            <person name="Joshi V."/>
            <person name="Fowler G."/>
            <person name="Nazareth L."/>
            <person name="Reid J."/>
            <person name="Worley K."/>
            <person name="Petrosino J."/>
            <person name="Highlander S."/>
            <person name="Gibbs R."/>
        </authorList>
    </citation>
    <scope>NUCLEOTIDE SEQUENCE [LARGE SCALE GENOMIC DNA]</scope>
    <source>
        <strain evidence="3 4">ATCC 33393</strain>
    </source>
</reference>
<dbReference type="GO" id="GO:0009986">
    <property type="term" value="C:cell surface"/>
    <property type="evidence" value="ECO:0007669"/>
    <property type="project" value="UniProtKB-UniRule"/>
</dbReference>
<dbReference type="EMBL" id="AEPS01000014">
    <property type="protein sequence ID" value="EFU66820.1"/>
    <property type="molecule type" value="Genomic_DNA"/>
</dbReference>
<protein>
    <recommendedName>
        <fullName evidence="1">Surface-adhesin protein</fullName>
    </recommendedName>
</protein>
<comment type="caution">
    <text evidence="3">The sequence shown here is derived from an EMBL/GenBank/DDBJ whole genome shotgun (WGS) entry which is preliminary data.</text>
</comment>
<dbReference type="PIRSF" id="PIRSF012320">
    <property type="entry name" value="Prplsmic_HI0178_prd"/>
    <property type="match status" value="1"/>
</dbReference>
<name>E6L017_9PAST</name>
<dbReference type="Proteomes" id="UP000032871">
    <property type="component" value="Unassembled WGS sequence"/>
</dbReference>
<evidence type="ECO:0000313" key="4">
    <source>
        <dbReference type="Proteomes" id="UP000032871"/>
    </source>
</evidence>
<keyword evidence="1" id="KW-0472">Membrane</keyword>
<evidence type="ECO:0000259" key="2">
    <source>
        <dbReference type="Pfam" id="PF16747"/>
    </source>
</evidence>
<proteinExistence type="predicted"/>
<evidence type="ECO:0000313" key="3">
    <source>
        <dbReference type="EMBL" id="EFU66820.1"/>
    </source>
</evidence>
<dbReference type="HOGENOM" id="CLU_144598_0_0_6"/>
<keyword evidence="1" id="KW-0998">Cell outer membrane</keyword>
<comment type="function">
    <text evidence="1">Acts as a multifunctional adhesin involved in direct interactions with host epithelial cells and host proteins.</text>
</comment>
<dbReference type="InterPro" id="IPR016595">
    <property type="entry name" value="Adhesin_E_Pasteurellaceae"/>
</dbReference>
<dbReference type="InterPro" id="IPR031939">
    <property type="entry name" value="Adhesin_E-like"/>
</dbReference>
<dbReference type="Pfam" id="PF16747">
    <property type="entry name" value="Adhesin_E"/>
    <property type="match status" value="1"/>
</dbReference>
<keyword evidence="1" id="KW-0843">Virulence</keyword>
<dbReference type="InterPro" id="IPR043088">
    <property type="entry name" value="Adhesin_E"/>
</dbReference>
<feature type="domain" description="Surface-adhesin protein E-like" evidence="2">
    <location>
        <begin position="75"/>
        <end position="176"/>
    </location>
</feature>
<dbReference type="STRING" id="739.GCA_001059425_01145"/>
<dbReference type="GO" id="GO:0009279">
    <property type="term" value="C:cell outer membrane"/>
    <property type="evidence" value="ECO:0007669"/>
    <property type="project" value="UniProtKB-UniRule"/>
</dbReference>
<dbReference type="Gene3D" id="2.40.128.710">
    <property type="entry name" value="Surface-adhesin protein E"/>
    <property type="match status" value="1"/>
</dbReference>
<dbReference type="PROSITE" id="PS51257">
    <property type="entry name" value="PROKAR_LIPOPROTEIN"/>
    <property type="match status" value="1"/>
</dbReference>
<evidence type="ECO:0000256" key="1">
    <source>
        <dbReference type="PIRNR" id="PIRNR012320"/>
    </source>
</evidence>
<gene>
    <name evidence="3" type="ORF">HMPREF9064_1749</name>
</gene>
<dbReference type="AlphaFoldDB" id="E6L017"/>
<accession>E6L017</accession>